<evidence type="ECO:0000256" key="1">
    <source>
        <dbReference type="SAM" id="Phobius"/>
    </source>
</evidence>
<feature type="non-terminal residue" evidence="2">
    <location>
        <position position="146"/>
    </location>
</feature>
<name>A0A1B6MP54_9HEMI</name>
<accession>A0A1B6MP54</accession>
<keyword evidence="1" id="KW-0812">Transmembrane</keyword>
<proteinExistence type="predicted"/>
<feature type="non-terminal residue" evidence="2">
    <location>
        <position position="1"/>
    </location>
</feature>
<sequence>CHCHCHTHYQMGRGRGDPSQITRTLRTRSSLSMATFSALLVLFVLAGFGSHCLMAPAAAGGPRLFEPSAACHYSYQATLLLNEADPGRGKDVGFQVAAELLVETVWQSASSPQNKLLKLKLSNPKLSIKSRKAPFFSSSSLDEWVI</sequence>
<protein>
    <submittedName>
        <fullName evidence="2">Uncharacterized protein</fullName>
    </submittedName>
</protein>
<keyword evidence="1" id="KW-0472">Membrane</keyword>
<gene>
    <name evidence="2" type="ORF">g.23095</name>
</gene>
<dbReference type="AlphaFoldDB" id="A0A1B6MP54"/>
<evidence type="ECO:0000313" key="2">
    <source>
        <dbReference type="EMBL" id="JAT37682.1"/>
    </source>
</evidence>
<dbReference type="EMBL" id="GEBQ01002295">
    <property type="protein sequence ID" value="JAT37682.1"/>
    <property type="molecule type" value="Transcribed_RNA"/>
</dbReference>
<keyword evidence="1" id="KW-1133">Transmembrane helix</keyword>
<feature type="transmembrane region" description="Helical" evidence="1">
    <location>
        <begin position="31"/>
        <end position="49"/>
    </location>
</feature>
<reference evidence="2" key="1">
    <citation type="submission" date="2015-11" db="EMBL/GenBank/DDBJ databases">
        <title>De novo transcriptome assembly of four potential Pierce s Disease insect vectors from Arizona vineyards.</title>
        <authorList>
            <person name="Tassone E.E."/>
        </authorList>
    </citation>
    <scope>NUCLEOTIDE SEQUENCE</scope>
</reference>
<organism evidence="2">
    <name type="scientific">Graphocephala atropunctata</name>
    <dbReference type="NCBI Taxonomy" id="36148"/>
    <lineage>
        <taxon>Eukaryota</taxon>
        <taxon>Metazoa</taxon>
        <taxon>Ecdysozoa</taxon>
        <taxon>Arthropoda</taxon>
        <taxon>Hexapoda</taxon>
        <taxon>Insecta</taxon>
        <taxon>Pterygota</taxon>
        <taxon>Neoptera</taxon>
        <taxon>Paraneoptera</taxon>
        <taxon>Hemiptera</taxon>
        <taxon>Auchenorrhyncha</taxon>
        <taxon>Membracoidea</taxon>
        <taxon>Cicadellidae</taxon>
        <taxon>Cicadellinae</taxon>
        <taxon>Cicadellini</taxon>
        <taxon>Graphocephala</taxon>
    </lineage>
</organism>